<dbReference type="Proteomes" id="UP001234297">
    <property type="component" value="Chromosome 9"/>
</dbReference>
<dbReference type="EMBL" id="CM056817">
    <property type="protein sequence ID" value="KAJ8620352.1"/>
    <property type="molecule type" value="Genomic_DNA"/>
</dbReference>
<accession>A0ACC2KGR2</accession>
<evidence type="ECO:0000313" key="1">
    <source>
        <dbReference type="EMBL" id="KAJ8620352.1"/>
    </source>
</evidence>
<reference evidence="1 2" key="1">
    <citation type="journal article" date="2022" name="Hortic Res">
        <title>A haplotype resolved chromosomal level avocado genome allows analysis of novel avocado genes.</title>
        <authorList>
            <person name="Nath O."/>
            <person name="Fletcher S.J."/>
            <person name="Hayward A."/>
            <person name="Shaw L.M."/>
            <person name="Masouleh A.K."/>
            <person name="Furtado A."/>
            <person name="Henry R.J."/>
            <person name="Mitter N."/>
        </authorList>
    </citation>
    <scope>NUCLEOTIDE SEQUENCE [LARGE SCALE GENOMIC DNA]</scope>
    <source>
        <strain evidence="2">cv. Hass</strain>
    </source>
</reference>
<keyword evidence="2" id="KW-1185">Reference proteome</keyword>
<gene>
    <name evidence="1" type="ORF">MRB53_028881</name>
</gene>
<proteinExistence type="predicted"/>
<evidence type="ECO:0000313" key="2">
    <source>
        <dbReference type="Proteomes" id="UP001234297"/>
    </source>
</evidence>
<name>A0ACC2KGR2_PERAE</name>
<organism evidence="1 2">
    <name type="scientific">Persea americana</name>
    <name type="common">Avocado</name>
    <dbReference type="NCBI Taxonomy" id="3435"/>
    <lineage>
        <taxon>Eukaryota</taxon>
        <taxon>Viridiplantae</taxon>
        <taxon>Streptophyta</taxon>
        <taxon>Embryophyta</taxon>
        <taxon>Tracheophyta</taxon>
        <taxon>Spermatophyta</taxon>
        <taxon>Magnoliopsida</taxon>
        <taxon>Magnoliidae</taxon>
        <taxon>Laurales</taxon>
        <taxon>Lauraceae</taxon>
        <taxon>Persea</taxon>
    </lineage>
</organism>
<comment type="caution">
    <text evidence="1">The sequence shown here is derived from an EMBL/GenBank/DDBJ whole genome shotgun (WGS) entry which is preliminary data.</text>
</comment>
<sequence>MRRSSSTLIAPVSPRKSKMYKYVVSLIAISRLDTIRMKVANFDRFGFTVDEVMGLFGRTPHVLTLSVDKVQRNMTYIIGVMKLPASIVLDHPVLLYCNLETVLRPRFMLARKIQEMGLEPQMKGTSLISGMKMGERGS</sequence>
<protein>
    <submittedName>
        <fullName evidence="1">Uncharacterized protein</fullName>
    </submittedName>
</protein>